<dbReference type="RefSeq" id="WP_200325648.1">
    <property type="nucleotide sequence ID" value="NZ_JAENJH010000013.1"/>
</dbReference>
<dbReference type="InterPro" id="IPR051677">
    <property type="entry name" value="AfsR-DnrI-RedD_regulator"/>
</dbReference>
<evidence type="ECO:0000256" key="2">
    <source>
        <dbReference type="ARBA" id="ARBA00023015"/>
    </source>
</evidence>
<evidence type="ECO:0000259" key="6">
    <source>
        <dbReference type="SMART" id="SM01043"/>
    </source>
</evidence>
<dbReference type="Gene3D" id="3.40.50.300">
    <property type="entry name" value="P-loop containing nucleotide triphosphate hydrolases"/>
    <property type="match status" value="1"/>
</dbReference>
<keyword evidence="4" id="KW-0804">Transcription</keyword>
<dbReference type="AlphaFoldDB" id="A0A934R0Y6"/>
<dbReference type="SUPFAM" id="SSF52540">
    <property type="entry name" value="P-loop containing nucleoside triphosphate hydrolases"/>
    <property type="match status" value="1"/>
</dbReference>
<keyword evidence="3" id="KW-0238">DNA-binding</keyword>
<dbReference type="SUPFAM" id="SSF48452">
    <property type="entry name" value="TPR-like"/>
    <property type="match status" value="1"/>
</dbReference>
<evidence type="ECO:0000256" key="4">
    <source>
        <dbReference type="ARBA" id="ARBA00023163"/>
    </source>
</evidence>
<comment type="similarity">
    <text evidence="1">Belongs to the AfsR/DnrI/RedD regulatory family.</text>
</comment>
<evidence type="ECO:0000256" key="3">
    <source>
        <dbReference type="ARBA" id="ARBA00023125"/>
    </source>
</evidence>
<feature type="domain" description="OmpR/PhoB-type" evidence="5">
    <location>
        <begin position="16"/>
        <end position="94"/>
    </location>
</feature>
<dbReference type="PANTHER" id="PTHR35807:SF1">
    <property type="entry name" value="TRANSCRIPTIONAL REGULATOR REDD"/>
    <property type="match status" value="1"/>
</dbReference>
<dbReference type="InterPro" id="IPR005158">
    <property type="entry name" value="BTAD"/>
</dbReference>
<dbReference type="Pfam" id="PF00931">
    <property type="entry name" value="NB-ARC"/>
    <property type="match status" value="1"/>
</dbReference>
<dbReference type="InterPro" id="IPR001867">
    <property type="entry name" value="OmpR/PhoB-type_DNA-bd"/>
</dbReference>
<dbReference type="GO" id="GO:0000160">
    <property type="term" value="P:phosphorelay signal transduction system"/>
    <property type="evidence" value="ECO:0007669"/>
    <property type="project" value="InterPro"/>
</dbReference>
<accession>A0A934R0Y6</accession>
<protein>
    <submittedName>
        <fullName evidence="7">Winged helix-turn-helix domain-containing protein</fullName>
    </submittedName>
</protein>
<organism evidence="7 8">
    <name type="scientific">Prauserella cavernicola</name>
    <dbReference type="NCBI Taxonomy" id="2800127"/>
    <lineage>
        <taxon>Bacteria</taxon>
        <taxon>Bacillati</taxon>
        <taxon>Actinomycetota</taxon>
        <taxon>Actinomycetes</taxon>
        <taxon>Pseudonocardiales</taxon>
        <taxon>Pseudonocardiaceae</taxon>
        <taxon>Prauserella</taxon>
    </lineage>
</organism>
<dbReference type="Proteomes" id="UP000635245">
    <property type="component" value="Unassembled WGS sequence"/>
</dbReference>
<dbReference type="PANTHER" id="PTHR35807">
    <property type="entry name" value="TRANSCRIPTIONAL REGULATOR REDD-RELATED"/>
    <property type="match status" value="1"/>
</dbReference>
<dbReference type="GO" id="GO:0003677">
    <property type="term" value="F:DNA binding"/>
    <property type="evidence" value="ECO:0007669"/>
    <property type="project" value="UniProtKB-KW"/>
</dbReference>
<dbReference type="SMART" id="SM01043">
    <property type="entry name" value="BTAD"/>
    <property type="match status" value="1"/>
</dbReference>
<dbReference type="InterPro" id="IPR016032">
    <property type="entry name" value="Sig_transdc_resp-reg_C-effctor"/>
</dbReference>
<dbReference type="GO" id="GO:0043531">
    <property type="term" value="F:ADP binding"/>
    <property type="evidence" value="ECO:0007669"/>
    <property type="project" value="InterPro"/>
</dbReference>
<dbReference type="CDD" id="cd15831">
    <property type="entry name" value="BTAD"/>
    <property type="match status" value="1"/>
</dbReference>
<keyword evidence="2" id="KW-0805">Transcription regulation</keyword>
<dbReference type="Gene3D" id="1.25.40.10">
    <property type="entry name" value="Tetratricopeptide repeat domain"/>
    <property type="match status" value="1"/>
</dbReference>
<dbReference type="Gene3D" id="1.10.10.10">
    <property type="entry name" value="Winged helix-like DNA-binding domain superfamily/Winged helix DNA-binding domain"/>
    <property type="match status" value="1"/>
</dbReference>
<evidence type="ECO:0000313" key="8">
    <source>
        <dbReference type="Proteomes" id="UP000635245"/>
    </source>
</evidence>
<dbReference type="Pfam" id="PF03704">
    <property type="entry name" value="BTAD"/>
    <property type="match status" value="1"/>
</dbReference>
<gene>
    <name evidence="7" type="ORF">JHE00_32515</name>
</gene>
<dbReference type="EMBL" id="JAENJH010000013">
    <property type="protein sequence ID" value="MBK1789079.1"/>
    <property type="molecule type" value="Genomic_DNA"/>
</dbReference>
<dbReference type="InterPro" id="IPR011990">
    <property type="entry name" value="TPR-like_helical_dom_sf"/>
</dbReference>
<sequence>MLFLVLGPLEVRGRDGAAVRLGAGKPAAVLAALLVQPNAWVGVEQLITSTWQEQAAPASAESNLKTYVWQLRRVLPATEGEAPRIESRPGAYRLRVADDELDAGLADTLAVTAQRAAERGDAAAAENAAEQALALWRGDAFEGLDLPASAGEHFGELHRRLRETLAGARLARGDAAGAVPVLRELTATDPLRESAWALLVRALHAQGRRAEALTAYRAASEALATELDAEPGPELTRAARVCAGGAPRRELPRDVPAFTGRTRELAAVCEASGPVLVDGMPGTGKTALAVHAAHRIARHYPGGQLFVGLHGSGPRPVTAADALARLLRAFDVPVPSDVDERAARWRDVTATRRVLLVLDDAAGAAQVEPLLPAGGGCRTIVTTRDRSWHVDGAVRVALAPLGAVSAVELFRTLAGSPTARHADLIAITRECGGLSAAVRDAAAFLHSRPHWTVQRLATEFDPCRVFAGTLTSLAAQLGPERLRRLGDLSQTGTAAREQLVDEGLLDAEPAGHREHALLRHLARCGRCAPAGLLRSTEGRAA</sequence>
<dbReference type="InterPro" id="IPR027417">
    <property type="entry name" value="P-loop_NTPase"/>
</dbReference>
<evidence type="ECO:0000256" key="1">
    <source>
        <dbReference type="ARBA" id="ARBA00005820"/>
    </source>
</evidence>
<evidence type="ECO:0000313" key="7">
    <source>
        <dbReference type="EMBL" id="MBK1789079.1"/>
    </source>
</evidence>
<dbReference type="SUPFAM" id="SSF46894">
    <property type="entry name" value="C-terminal effector domain of the bipartite response regulators"/>
    <property type="match status" value="1"/>
</dbReference>
<reference evidence="7" key="1">
    <citation type="submission" date="2020-12" db="EMBL/GenBank/DDBJ databases">
        <title>Prauserella sp. ASG 168, a novel actinomycete isolated from cave rock.</title>
        <authorList>
            <person name="Suriyachadkun C."/>
        </authorList>
    </citation>
    <scope>NUCLEOTIDE SEQUENCE</scope>
    <source>
        <strain evidence="7">ASG 168</strain>
    </source>
</reference>
<keyword evidence="8" id="KW-1185">Reference proteome</keyword>
<proteinExistence type="inferred from homology"/>
<comment type="caution">
    <text evidence="7">The sequence shown here is derived from an EMBL/GenBank/DDBJ whole genome shotgun (WGS) entry which is preliminary data.</text>
</comment>
<dbReference type="InterPro" id="IPR036388">
    <property type="entry name" value="WH-like_DNA-bd_sf"/>
</dbReference>
<feature type="domain" description="Bacterial transcriptional activator" evidence="6">
    <location>
        <begin position="101"/>
        <end position="243"/>
    </location>
</feature>
<dbReference type="GO" id="GO:0006355">
    <property type="term" value="P:regulation of DNA-templated transcription"/>
    <property type="evidence" value="ECO:0007669"/>
    <property type="project" value="InterPro"/>
</dbReference>
<name>A0A934R0Y6_9PSEU</name>
<dbReference type="SMART" id="SM00862">
    <property type="entry name" value="Trans_reg_C"/>
    <property type="match status" value="1"/>
</dbReference>
<dbReference type="InterPro" id="IPR002182">
    <property type="entry name" value="NB-ARC"/>
</dbReference>
<evidence type="ECO:0000259" key="5">
    <source>
        <dbReference type="SMART" id="SM00862"/>
    </source>
</evidence>